<dbReference type="AlphaFoldDB" id="A0A972NKE8"/>
<evidence type="ECO:0000313" key="2">
    <source>
        <dbReference type="Proteomes" id="UP000655523"/>
    </source>
</evidence>
<gene>
    <name evidence="1" type="ORF">GNZ13_04435</name>
</gene>
<comment type="caution">
    <text evidence="1">The sequence shown here is derived from an EMBL/GenBank/DDBJ whole genome shotgun (WGS) entry which is preliminary data.</text>
</comment>
<accession>A0A972NKE8</accession>
<dbReference type="Proteomes" id="UP000655523">
    <property type="component" value="Unassembled WGS sequence"/>
</dbReference>
<dbReference type="EMBL" id="WOEZ01000023">
    <property type="protein sequence ID" value="NPT53873.1"/>
    <property type="molecule type" value="Genomic_DNA"/>
</dbReference>
<name>A0A972NKE8_9BURK</name>
<keyword evidence="2" id="KW-1185">Reference proteome</keyword>
<proteinExistence type="predicted"/>
<sequence length="117" mass="13700">MLDYETYCKIRDCHERQHLTITQTARALGLHPQTVTKWLKAGQYRPRQSPPRASRLDPFKAQVVRWLDAHPYSAQQIYQRLREAGFDGGYTIVRDYVSKIRPPRREAFLKLAFAPGE</sequence>
<protein>
    <recommendedName>
        <fullName evidence="3">HTH IS21-type domain-containing protein</fullName>
    </recommendedName>
</protein>
<organism evidence="1 2">
    <name type="scientific">Paraburkholderia elongata</name>
    <dbReference type="NCBI Taxonomy" id="2675747"/>
    <lineage>
        <taxon>Bacteria</taxon>
        <taxon>Pseudomonadati</taxon>
        <taxon>Pseudomonadota</taxon>
        <taxon>Betaproteobacteria</taxon>
        <taxon>Burkholderiales</taxon>
        <taxon>Burkholderiaceae</taxon>
        <taxon>Paraburkholderia</taxon>
    </lineage>
</organism>
<evidence type="ECO:0000313" key="1">
    <source>
        <dbReference type="EMBL" id="NPT53873.1"/>
    </source>
</evidence>
<evidence type="ECO:0008006" key="3">
    <source>
        <dbReference type="Google" id="ProtNLM"/>
    </source>
</evidence>
<dbReference type="PANTHER" id="PTHR35004">
    <property type="entry name" value="TRANSPOSASE RV3428C-RELATED"/>
    <property type="match status" value="1"/>
</dbReference>
<reference evidence="1 2" key="1">
    <citation type="submission" date="2019-11" db="EMBL/GenBank/DDBJ databases">
        <title>Metabolism of dissolved organic matter in forest soils.</title>
        <authorList>
            <person name="Cyle K.T."/>
            <person name="Wilhelm R.C."/>
            <person name="Martinez C.E."/>
        </authorList>
    </citation>
    <scope>NUCLEOTIDE SEQUENCE [LARGE SCALE GENOMIC DNA]</scope>
    <source>
        <strain evidence="1 2">5N</strain>
    </source>
</reference>
<dbReference type="PANTHER" id="PTHR35004:SF6">
    <property type="entry name" value="TRANSPOSASE"/>
    <property type="match status" value="1"/>
</dbReference>
<dbReference type="RefSeq" id="WP_172160846.1">
    <property type="nucleotide sequence ID" value="NZ_WOEZ01000023.1"/>
</dbReference>